<accession>A0ABS6JB84</accession>
<reference evidence="1 2" key="1">
    <citation type="submission" date="2021-06" db="EMBL/GenBank/DDBJ databases">
        <title>Rhodobacteraceae bacterium strain HSP-20.</title>
        <authorList>
            <person name="Chen W.-M."/>
        </authorList>
    </citation>
    <scope>NUCLEOTIDE SEQUENCE [LARGE SCALE GENOMIC DNA]</scope>
    <source>
        <strain evidence="1 2">HSP-20</strain>
    </source>
</reference>
<proteinExistence type="predicted"/>
<dbReference type="Gene3D" id="3.40.50.300">
    <property type="entry name" value="P-loop containing nucleotide triphosphate hydrolases"/>
    <property type="match status" value="1"/>
</dbReference>
<name>A0ABS6JB84_9RHOB</name>
<keyword evidence="2" id="KW-1185">Reference proteome</keyword>
<dbReference type="SUPFAM" id="SSF52540">
    <property type="entry name" value="P-loop containing nucleoside triphosphate hydrolases"/>
    <property type="match status" value="1"/>
</dbReference>
<evidence type="ECO:0000313" key="2">
    <source>
        <dbReference type="Proteomes" id="UP000731907"/>
    </source>
</evidence>
<evidence type="ECO:0008006" key="3">
    <source>
        <dbReference type="Google" id="ProtNLM"/>
    </source>
</evidence>
<comment type="caution">
    <text evidence="1">The sequence shown here is derived from an EMBL/GenBank/DDBJ whole genome shotgun (WGS) entry which is preliminary data.</text>
</comment>
<sequence length="213" mass="22480">MSLPVLSDHGARPRGRGMVPLPGGAAAGIGLARGRVHELRGPSRVALAVQVMGECAGPVLWIYPGWQAERLYPDGVAVWADPARLIYARARRAEDILWAMEEALRSGAVGLVVAELPAAPALTPVRRLQLAAEAGTEAAHHAGHGVAPLGLMLTGGEAVAAGVESRWRMSPLPSAGTMIEERGPVWRLERERARGAEPASWRLERGAQGAVLV</sequence>
<dbReference type="RefSeq" id="WP_161763741.1">
    <property type="nucleotide sequence ID" value="NZ_JAAATX020000013.1"/>
</dbReference>
<dbReference type="Proteomes" id="UP000731907">
    <property type="component" value="Unassembled WGS sequence"/>
</dbReference>
<dbReference type="InterPro" id="IPR027417">
    <property type="entry name" value="P-loop_NTPase"/>
</dbReference>
<evidence type="ECO:0000313" key="1">
    <source>
        <dbReference type="EMBL" id="MBU9699630.1"/>
    </source>
</evidence>
<dbReference type="EMBL" id="JAAATX020000013">
    <property type="protein sequence ID" value="MBU9699630.1"/>
    <property type="molecule type" value="Genomic_DNA"/>
</dbReference>
<gene>
    <name evidence="1" type="ORF">GU927_017440</name>
</gene>
<protein>
    <recommendedName>
        <fullName evidence="3">Protein ImuA</fullName>
    </recommendedName>
</protein>
<organism evidence="1 2">
    <name type="scientific">Paragemmobacter amnigenus</name>
    <dbReference type="NCBI Taxonomy" id="2852097"/>
    <lineage>
        <taxon>Bacteria</taxon>
        <taxon>Pseudomonadati</taxon>
        <taxon>Pseudomonadota</taxon>
        <taxon>Alphaproteobacteria</taxon>
        <taxon>Rhodobacterales</taxon>
        <taxon>Paracoccaceae</taxon>
        <taxon>Paragemmobacter</taxon>
    </lineage>
</organism>